<dbReference type="CDD" id="cd04685">
    <property type="entry name" value="NUDIX_Hydrolase"/>
    <property type="match status" value="1"/>
</dbReference>
<gene>
    <name evidence="5" type="ORF">ABEG17_15690</name>
</gene>
<protein>
    <submittedName>
        <fullName evidence="5">NUDIX domain-containing protein</fullName>
    </submittedName>
</protein>
<dbReference type="SUPFAM" id="SSF55811">
    <property type="entry name" value="Nudix"/>
    <property type="match status" value="1"/>
</dbReference>
<reference evidence="5" key="1">
    <citation type="submission" date="2024-05" db="EMBL/GenBank/DDBJ databases">
        <authorList>
            <person name="Kim S."/>
            <person name="Heo J."/>
            <person name="Choi H."/>
            <person name="Choi Y."/>
            <person name="Kwon S.-W."/>
            <person name="Kim Y."/>
        </authorList>
    </citation>
    <scope>NUCLEOTIDE SEQUENCE</scope>
    <source>
        <strain evidence="5">KACC 23699</strain>
    </source>
</reference>
<evidence type="ECO:0000256" key="2">
    <source>
        <dbReference type="ARBA" id="ARBA00022801"/>
    </source>
</evidence>
<evidence type="ECO:0000256" key="3">
    <source>
        <dbReference type="ARBA" id="ARBA00022842"/>
    </source>
</evidence>
<dbReference type="AlphaFoldDB" id="A0AAU7JS58"/>
<name>A0AAU7JS58_9MICO</name>
<dbReference type="InterPro" id="IPR020084">
    <property type="entry name" value="NUDIX_hydrolase_CS"/>
</dbReference>
<dbReference type="GO" id="GO:0016787">
    <property type="term" value="F:hydrolase activity"/>
    <property type="evidence" value="ECO:0007669"/>
    <property type="project" value="UniProtKB-KW"/>
</dbReference>
<organism evidence="5">
    <name type="scientific">Pedococcus sp. KACC 23699</name>
    <dbReference type="NCBI Taxonomy" id="3149228"/>
    <lineage>
        <taxon>Bacteria</taxon>
        <taxon>Bacillati</taxon>
        <taxon>Actinomycetota</taxon>
        <taxon>Actinomycetes</taxon>
        <taxon>Micrococcales</taxon>
        <taxon>Intrasporangiaceae</taxon>
        <taxon>Pedococcus</taxon>
    </lineage>
</organism>
<dbReference type="Gene3D" id="3.90.79.10">
    <property type="entry name" value="Nucleoside Triphosphate Pyrophosphohydrolase"/>
    <property type="match status" value="1"/>
</dbReference>
<sequence length="173" mass="19085">MSADRVSPSQRADEVVRRRAARVLVVDPGGHVLMIQGFDPHRPEDAYWYTVGGGLEPGETHLEAAVREVWEETGAVITADDLVGPVHHDRGSFSFEGRTIHQEQVFYGWVTDRFDADPAGFEELESRSTIRVGWIDPATCRAGGEAVYPAVLERLVEVVLETATSSRPPSTRS</sequence>
<keyword evidence="2" id="KW-0378">Hydrolase</keyword>
<evidence type="ECO:0000313" key="5">
    <source>
        <dbReference type="EMBL" id="XBO42995.1"/>
    </source>
</evidence>
<evidence type="ECO:0000256" key="1">
    <source>
        <dbReference type="ARBA" id="ARBA00001946"/>
    </source>
</evidence>
<dbReference type="PANTHER" id="PTHR43046:SF12">
    <property type="entry name" value="GDP-MANNOSE MANNOSYL HYDROLASE"/>
    <property type="match status" value="1"/>
</dbReference>
<accession>A0AAU7JS58</accession>
<dbReference type="PROSITE" id="PS51462">
    <property type="entry name" value="NUDIX"/>
    <property type="match status" value="1"/>
</dbReference>
<feature type="domain" description="Nudix hydrolase" evidence="4">
    <location>
        <begin position="16"/>
        <end position="160"/>
    </location>
</feature>
<dbReference type="InterPro" id="IPR000086">
    <property type="entry name" value="NUDIX_hydrolase_dom"/>
</dbReference>
<dbReference type="PROSITE" id="PS00893">
    <property type="entry name" value="NUDIX_BOX"/>
    <property type="match status" value="1"/>
</dbReference>
<evidence type="ECO:0000259" key="4">
    <source>
        <dbReference type="PROSITE" id="PS51462"/>
    </source>
</evidence>
<keyword evidence="3" id="KW-0460">Magnesium</keyword>
<proteinExistence type="predicted"/>
<dbReference type="PANTHER" id="PTHR43046">
    <property type="entry name" value="GDP-MANNOSE MANNOSYL HYDROLASE"/>
    <property type="match status" value="1"/>
</dbReference>
<dbReference type="EMBL" id="CP157483">
    <property type="protein sequence ID" value="XBO42995.1"/>
    <property type="molecule type" value="Genomic_DNA"/>
</dbReference>
<dbReference type="Pfam" id="PF00293">
    <property type="entry name" value="NUDIX"/>
    <property type="match status" value="1"/>
</dbReference>
<dbReference type="InterPro" id="IPR015797">
    <property type="entry name" value="NUDIX_hydrolase-like_dom_sf"/>
</dbReference>
<comment type="cofactor">
    <cofactor evidence="1">
        <name>Mg(2+)</name>
        <dbReference type="ChEBI" id="CHEBI:18420"/>
    </cofactor>
</comment>
<dbReference type="RefSeq" id="WP_406830421.1">
    <property type="nucleotide sequence ID" value="NZ_CP157483.1"/>
</dbReference>